<dbReference type="PROSITE" id="PS51482">
    <property type="entry name" value="DEGV"/>
    <property type="match status" value="1"/>
</dbReference>
<proteinExistence type="predicted"/>
<evidence type="ECO:0000313" key="3">
    <source>
        <dbReference type="Proteomes" id="UP001314903"/>
    </source>
</evidence>
<keyword evidence="3" id="KW-1185">Reference proteome</keyword>
<organism evidence="2 3">
    <name type="scientific">Acetoanaerobium pronyense</name>
    <dbReference type="NCBI Taxonomy" id="1482736"/>
    <lineage>
        <taxon>Bacteria</taxon>
        <taxon>Bacillati</taxon>
        <taxon>Bacillota</taxon>
        <taxon>Clostridia</taxon>
        <taxon>Peptostreptococcales</taxon>
        <taxon>Filifactoraceae</taxon>
        <taxon>Acetoanaerobium</taxon>
    </lineage>
</organism>
<dbReference type="NCBIfam" id="TIGR00762">
    <property type="entry name" value="DegV"/>
    <property type="match status" value="1"/>
</dbReference>
<reference evidence="2 3" key="1">
    <citation type="submission" date="2021-03" db="EMBL/GenBank/DDBJ databases">
        <title>Genomic Encyclopedia of Type Strains, Phase IV (KMG-IV): sequencing the most valuable type-strain genomes for metagenomic binning, comparative biology and taxonomic classification.</title>
        <authorList>
            <person name="Goeker M."/>
        </authorList>
    </citation>
    <scope>NUCLEOTIDE SEQUENCE [LARGE SCALE GENOMIC DNA]</scope>
    <source>
        <strain evidence="2 3">DSM 27512</strain>
    </source>
</reference>
<dbReference type="Gene3D" id="2.20.28.50">
    <property type="entry name" value="degv family protein"/>
    <property type="match status" value="1"/>
</dbReference>
<dbReference type="SUPFAM" id="SSF82549">
    <property type="entry name" value="DAK1/DegV-like"/>
    <property type="match status" value="1"/>
</dbReference>
<protein>
    <submittedName>
        <fullName evidence="2">DegV family protein with EDD domain</fullName>
    </submittedName>
</protein>
<name>A0ABS4KIY8_9FIRM</name>
<dbReference type="Gene3D" id="3.40.50.10440">
    <property type="entry name" value="Dihydroxyacetone kinase, domain 1"/>
    <property type="match status" value="1"/>
</dbReference>
<sequence>MSVKIITDSTSYIGENILKELDISLVSLSVEFDGEVFKETEITNEHFYKLMSEKGIPKSSQPAIDDIQTSMENIVKNGDDALCVFLSSKMSGTFSTAHMAKDMVLEKYPNANIDIIDSKSNCMELGFKALIGAAASIEGKTIAQISKIVLDNIKRSRFLFIPHNLVYLEKGGRIGKANAMLGNLLKIIPILTVEDGVTSIFKKVRTKKRAISSIIDKVVEDMKNFGGLGDIVVHHINCTDEAKAVANQIKDILGIENVKIHDIGPVIGLHVGPGAIGIAYYTNEDMR</sequence>
<evidence type="ECO:0000313" key="2">
    <source>
        <dbReference type="EMBL" id="MBP2027749.1"/>
    </source>
</evidence>
<accession>A0ABS4KIY8</accession>
<dbReference type="InterPro" id="IPR050270">
    <property type="entry name" value="DegV_domain_contain"/>
</dbReference>
<evidence type="ECO:0000256" key="1">
    <source>
        <dbReference type="ARBA" id="ARBA00023121"/>
    </source>
</evidence>
<dbReference type="InterPro" id="IPR003797">
    <property type="entry name" value="DegV"/>
</dbReference>
<dbReference type="InterPro" id="IPR043168">
    <property type="entry name" value="DegV_C"/>
</dbReference>
<dbReference type="PANTHER" id="PTHR33434">
    <property type="entry name" value="DEGV DOMAIN-CONTAINING PROTEIN DR_1986-RELATED"/>
    <property type="match status" value="1"/>
</dbReference>
<dbReference type="Proteomes" id="UP001314903">
    <property type="component" value="Unassembled WGS sequence"/>
</dbReference>
<dbReference type="PANTHER" id="PTHR33434:SF2">
    <property type="entry name" value="FATTY ACID-BINDING PROTEIN TM_1468"/>
    <property type="match status" value="1"/>
</dbReference>
<gene>
    <name evidence="2" type="ORF">J2Z35_001547</name>
</gene>
<comment type="caution">
    <text evidence="2">The sequence shown here is derived from an EMBL/GenBank/DDBJ whole genome shotgun (WGS) entry which is preliminary data.</text>
</comment>
<keyword evidence="1" id="KW-0446">Lipid-binding</keyword>
<dbReference type="EMBL" id="JAGGLI010000015">
    <property type="protein sequence ID" value="MBP2027749.1"/>
    <property type="molecule type" value="Genomic_DNA"/>
</dbReference>
<dbReference type="Pfam" id="PF02645">
    <property type="entry name" value="DegV"/>
    <property type="match status" value="1"/>
</dbReference>
<dbReference type="Gene3D" id="3.30.1180.10">
    <property type="match status" value="1"/>
</dbReference>
<dbReference type="RefSeq" id="WP_209660811.1">
    <property type="nucleotide sequence ID" value="NZ_JAGGLI010000015.1"/>
</dbReference>